<keyword evidence="3" id="KW-0472">Membrane</keyword>
<keyword evidence="3" id="KW-0812">Transmembrane</keyword>
<keyword evidence="5" id="KW-1185">Reference proteome</keyword>
<accession>A0ABU5EWA8</accession>
<dbReference type="EMBL" id="JAXBLV010000066">
    <property type="protein sequence ID" value="MDY3558927.1"/>
    <property type="molecule type" value="Genomic_DNA"/>
</dbReference>
<dbReference type="InterPro" id="IPR011723">
    <property type="entry name" value="Znf/thioredoxin_put"/>
</dbReference>
<dbReference type="Pfam" id="PF12869">
    <property type="entry name" value="tRNA_anti-like"/>
    <property type="match status" value="2"/>
</dbReference>
<evidence type="ECO:0000256" key="3">
    <source>
        <dbReference type="SAM" id="Phobius"/>
    </source>
</evidence>
<dbReference type="Proteomes" id="UP001272242">
    <property type="component" value="Unassembled WGS sequence"/>
</dbReference>
<sequence length="427" mass="46090">MPIRLVCPSCSAALSVKDEYAGRAVKCPKCGSVIPGSASAPSASKPALPSPLPPLPQEPKAAQNLFEVVNETEEPKGERPSDKDRTRDDERGERPARRDRGDDRNDEAVAKRSKRNTPDDDRDDRPVRKKRRRDDDDYEDDEGRSARKEGRSKLTLILALVFGSLILCCGGVSLGVYYVLQKAGDRVQEVTNDLKNKAEQAEKAANSAPISITAEELAREFKANPTAAAEKYTDRTLIVDGKLSDITEGAKDEVIVSLDGLTPPPGQFIGTSVRFQMRKGDTSTLFIASRGQTIKVKGKCAGNVGDLYVNVTDATFEGAERDLNPIVSASRLLSEFALAPVATDSKYSDKAITITGAFVEKVENESIMIATGPGKKAGGKGKIRVALSFYTKSQSDGFKPGSPVTIKGEYSGSRDGTILINRAWIAH</sequence>
<comment type="caution">
    <text evidence="4">The sequence shown here is derived from an EMBL/GenBank/DDBJ whole genome shotgun (WGS) entry which is preliminary data.</text>
</comment>
<feature type="compositionally biased region" description="Basic and acidic residues" evidence="2">
    <location>
        <begin position="73"/>
        <end position="126"/>
    </location>
</feature>
<dbReference type="RefSeq" id="WP_320685783.1">
    <property type="nucleotide sequence ID" value="NZ_JAXBLV010000066.1"/>
</dbReference>
<evidence type="ECO:0000313" key="4">
    <source>
        <dbReference type="EMBL" id="MDY3558927.1"/>
    </source>
</evidence>
<evidence type="ECO:0000256" key="1">
    <source>
        <dbReference type="SAM" id="Coils"/>
    </source>
</evidence>
<feature type="region of interest" description="Disordered" evidence="2">
    <location>
        <begin position="32"/>
        <end position="148"/>
    </location>
</feature>
<evidence type="ECO:0000256" key="2">
    <source>
        <dbReference type="SAM" id="MobiDB-lite"/>
    </source>
</evidence>
<feature type="compositionally biased region" description="Low complexity" evidence="2">
    <location>
        <begin position="37"/>
        <end position="47"/>
    </location>
</feature>
<dbReference type="CDD" id="cd20335">
    <property type="entry name" value="BRcat_RBR"/>
    <property type="match status" value="1"/>
</dbReference>
<dbReference type="InterPro" id="IPR024422">
    <property type="entry name" value="Protein_unknown_function_OB"/>
</dbReference>
<reference evidence="5" key="1">
    <citation type="journal article" date="2023" name="Mar. Drugs">
        <title>Gemmata algarum, a Novel Planctomycete Isolated from an Algal Mat, Displays Antimicrobial Activity.</title>
        <authorList>
            <person name="Kumar G."/>
            <person name="Kallscheuer N."/>
            <person name="Kashif M."/>
            <person name="Ahamad S."/>
            <person name="Jagadeeshwari U."/>
            <person name="Pannikurungottu S."/>
            <person name="Haufschild T."/>
            <person name="Kabuu M."/>
            <person name="Sasikala C."/>
            <person name="Jogler C."/>
            <person name="Ramana C."/>
        </authorList>
    </citation>
    <scope>NUCLEOTIDE SEQUENCE [LARGE SCALE GENOMIC DNA]</scope>
    <source>
        <strain evidence="5">JC673</strain>
    </source>
</reference>
<dbReference type="NCBIfam" id="TIGR02098">
    <property type="entry name" value="MJ0042_CXXC"/>
    <property type="match status" value="1"/>
</dbReference>
<organism evidence="4 5">
    <name type="scientific">Gemmata algarum</name>
    <dbReference type="NCBI Taxonomy" id="2975278"/>
    <lineage>
        <taxon>Bacteria</taxon>
        <taxon>Pseudomonadati</taxon>
        <taxon>Planctomycetota</taxon>
        <taxon>Planctomycetia</taxon>
        <taxon>Gemmatales</taxon>
        <taxon>Gemmataceae</taxon>
        <taxon>Gemmata</taxon>
    </lineage>
</organism>
<keyword evidence="1" id="KW-0175">Coiled coil</keyword>
<name>A0ABU5EWA8_9BACT</name>
<gene>
    <name evidence="4" type="ORF">R5W23_006103</name>
</gene>
<proteinExistence type="predicted"/>
<evidence type="ECO:0008006" key="6">
    <source>
        <dbReference type="Google" id="ProtNLM"/>
    </source>
</evidence>
<dbReference type="Gene3D" id="2.20.28.160">
    <property type="match status" value="1"/>
</dbReference>
<feature type="coiled-coil region" evidence="1">
    <location>
        <begin position="180"/>
        <end position="207"/>
    </location>
</feature>
<feature type="compositionally biased region" description="Pro residues" evidence="2">
    <location>
        <begin position="48"/>
        <end position="57"/>
    </location>
</feature>
<feature type="transmembrane region" description="Helical" evidence="3">
    <location>
        <begin position="154"/>
        <end position="180"/>
    </location>
</feature>
<protein>
    <recommendedName>
        <fullName evidence="6">DUF3426 domain-containing protein</fullName>
    </recommendedName>
</protein>
<evidence type="ECO:0000313" key="5">
    <source>
        <dbReference type="Proteomes" id="UP001272242"/>
    </source>
</evidence>
<keyword evidence="3" id="KW-1133">Transmembrane helix</keyword>